<dbReference type="RefSeq" id="XP_015701075.1">
    <property type="nucleotide sequence ID" value="XM_015844294.1"/>
</dbReference>
<accession>C1GRX9</accession>
<sequence length="76" mass="8636">MAQNTLETTFDTRGRATDERPKCDLPIRDTTSFLTRFFLRLRPQPHVDVEGVLRSYPPGQDGEADQHVMLGATLTF</sequence>
<dbReference type="GeneID" id="9100283"/>
<organism evidence="2 3">
    <name type="scientific">Paracoccidioides lutzii (strain ATCC MYA-826 / Pb01)</name>
    <name type="common">Paracoccidioides brasiliensis</name>
    <dbReference type="NCBI Taxonomy" id="502779"/>
    <lineage>
        <taxon>Eukaryota</taxon>
        <taxon>Fungi</taxon>
        <taxon>Dikarya</taxon>
        <taxon>Ascomycota</taxon>
        <taxon>Pezizomycotina</taxon>
        <taxon>Eurotiomycetes</taxon>
        <taxon>Eurotiomycetidae</taxon>
        <taxon>Onygenales</taxon>
        <taxon>Ajellomycetaceae</taxon>
        <taxon>Paracoccidioides</taxon>
    </lineage>
</organism>
<evidence type="ECO:0000313" key="3">
    <source>
        <dbReference type="Proteomes" id="UP000002059"/>
    </source>
</evidence>
<keyword evidence="3" id="KW-1185">Reference proteome</keyword>
<dbReference type="EMBL" id="KN293993">
    <property type="protein sequence ID" value="EEH38353.2"/>
    <property type="molecule type" value="Genomic_DNA"/>
</dbReference>
<gene>
    <name evidence="2" type="ORF">PAAG_01274</name>
</gene>
<dbReference type="HOGENOM" id="CLU_2655139_0_0_1"/>
<evidence type="ECO:0000256" key="1">
    <source>
        <dbReference type="SAM" id="MobiDB-lite"/>
    </source>
</evidence>
<proteinExistence type="predicted"/>
<dbReference type="AlphaFoldDB" id="C1GRX9"/>
<dbReference type="Proteomes" id="UP000002059">
    <property type="component" value="Partially assembled WGS sequence"/>
</dbReference>
<protein>
    <submittedName>
        <fullName evidence="2">Uncharacterized protein</fullName>
    </submittedName>
</protein>
<dbReference type="VEuPathDB" id="FungiDB:PAAG_01274"/>
<feature type="compositionally biased region" description="Basic and acidic residues" evidence="1">
    <location>
        <begin position="10"/>
        <end position="23"/>
    </location>
</feature>
<evidence type="ECO:0000313" key="2">
    <source>
        <dbReference type="EMBL" id="EEH38353.2"/>
    </source>
</evidence>
<name>C1GRX9_PARBA</name>
<dbReference type="KEGG" id="pbl:PAAG_01274"/>
<feature type="region of interest" description="Disordered" evidence="1">
    <location>
        <begin position="1"/>
        <end position="23"/>
    </location>
</feature>
<reference evidence="2 3" key="1">
    <citation type="journal article" date="2011" name="PLoS Genet.">
        <title>Comparative genomic analysis of human fungal pathogens causing paracoccidioidomycosis.</title>
        <authorList>
            <person name="Desjardins C.A."/>
            <person name="Champion M.D."/>
            <person name="Holder J.W."/>
            <person name="Muszewska A."/>
            <person name="Goldberg J."/>
            <person name="Bailao A.M."/>
            <person name="Brigido M.M."/>
            <person name="Ferreira M.E."/>
            <person name="Garcia A.M."/>
            <person name="Grynberg M."/>
            <person name="Gujja S."/>
            <person name="Heiman D.I."/>
            <person name="Henn M.R."/>
            <person name="Kodira C.D."/>
            <person name="Leon-Narvaez H."/>
            <person name="Longo L.V."/>
            <person name="Ma L.J."/>
            <person name="Malavazi I."/>
            <person name="Matsuo A.L."/>
            <person name="Morais F.V."/>
            <person name="Pereira M."/>
            <person name="Rodriguez-Brito S."/>
            <person name="Sakthikumar S."/>
            <person name="Salem-Izacc S.M."/>
            <person name="Sykes S.M."/>
            <person name="Teixeira M.M."/>
            <person name="Vallejo M.C."/>
            <person name="Walter M.E."/>
            <person name="Yandava C."/>
            <person name="Young S."/>
            <person name="Zeng Q."/>
            <person name="Zucker J."/>
            <person name="Felipe M.S."/>
            <person name="Goldman G.H."/>
            <person name="Haas B.J."/>
            <person name="McEwen J.G."/>
            <person name="Nino-Vega G."/>
            <person name="Puccia R."/>
            <person name="San-Blas G."/>
            <person name="Soares C.M."/>
            <person name="Birren B.W."/>
            <person name="Cuomo C.A."/>
        </authorList>
    </citation>
    <scope>NUCLEOTIDE SEQUENCE [LARGE SCALE GENOMIC DNA]</scope>
    <source>
        <strain evidence="3">ATCC MYA-826 / Pb01</strain>
    </source>
</reference>